<accession>A0ABV8RD74</accession>
<sequence>MTDTTIPTVPAPAVKVQPDAGKKATAAKDAPNMVTLDQLAREMKMTPRDARLLLRLAAKQTKLYPTLGKDHIARQPWQWTPGSKALEEARKALSSTPAV</sequence>
<reference evidence="2" key="1">
    <citation type="journal article" date="2019" name="Int. J. Syst. Evol. Microbiol.">
        <title>The Global Catalogue of Microorganisms (GCM) 10K type strain sequencing project: providing services to taxonomists for standard genome sequencing and annotation.</title>
        <authorList>
            <consortium name="The Broad Institute Genomics Platform"/>
            <consortium name="The Broad Institute Genome Sequencing Center for Infectious Disease"/>
            <person name="Wu L."/>
            <person name="Ma J."/>
        </authorList>
    </citation>
    <scope>NUCLEOTIDE SEQUENCE [LARGE SCALE GENOMIC DNA]</scope>
    <source>
        <strain evidence="2">CECT 8531</strain>
    </source>
</reference>
<dbReference type="EMBL" id="JBHSDH010000011">
    <property type="protein sequence ID" value="MFC4291363.1"/>
    <property type="molecule type" value="Genomic_DNA"/>
</dbReference>
<keyword evidence="2" id="KW-1185">Reference proteome</keyword>
<protein>
    <submittedName>
        <fullName evidence="1">Uncharacterized protein</fullName>
    </submittedName>
</protein>
<evidence type="ECO:0000313" key="2">
    <source>
        <dbReference type="Proteomes" id="UP001595887"/>
    </source>
</evidence>
<gene>
    <name evidence="1" type="ORF">ACFOWX_02925</name>
</gene>
<dbReference type="RefSeq" id="WP_381421134.1">
    <property type="nucleotide sequence ID" value="NZ_JBHSDH010000011.1"/>
</dbReference>
<name>A0ABV8RD74_9SPHN</name>
<comment type="caution">
    <text evidence="1">The sequence shown here is derived from an EMBL/GenBank/DDBJ whole genome shotgun (WGS) entry which is preliminary data.</text>
</comment>
<organism evidence="1 2">
    <name type="scientific">Sphingorhabdus arenilitoris</name>
    <dbReference type="NCBI Taxonomy" id="1490041"/>
    <lineage>
        <taxon>Bacteria</taxon>
        <taxon>Pseudomonadati</taxon>
        <taxon>Pseudomonadota</taxon>
        <taxon>Alphaproteobacteria</taxon>
        <taxon>Sphingomonadales</taxon>
        <taxon>Sphingomonadaceae</taxon>
        <taxon>Sphingorhabdus</taxon>
    </lineage>
</organism>
<evidence type="ECO:0000313" key="1">
    <source>
        <dbReference type="EMBL" id="MFC4291363.1"/>
    </source>
</evidence>
<proteinExistence type="predicted"/>
<dbReference type="Proteomes" id="UP001595887">
    <property type="component" value="Unassembled WGS sequence"/>
</dbReference>